<name>A0A4R6SY19_9SPHI</name>
<keyword evidence="1" id="KW-0472">Membrane</keyword>
<dbReference type="Proteomes" id="UP000295620">
    <property type="component" value="Unassembled WGS sequence"/>
</dbReference>
<feature type="transmembrane region" description="Helical" evidence="1">
    <location>
        <begin position="6"/>
        <end position="28"/>
    </location>
</feature>
<keyword evidence="3" id="KW-1185">Reference proteome</keyword>
<dbReference type="EMBL" id="SNYC01000004">
    <property type="protein sequence ID" value="TDQ10376.1"/>
    <property type="molecule type" value="Genomic_DNA"/>
</dbReference>
<dbReference type="InterPro" id="IPR057695">
    <property type="entry name" value="DUF7935"/>
</dbReference>
<evidence type="ECO:0000256" key="1">
    <source>
        <dbReference type="SAM" id="Phobius"/>
    </source>
</evidence>
<keyword evidence="1" id="KW-1133">Transmembrane helix</keyword>
<proteinExistence type="predicted"/>
<dbReference type="RefSeq" id="WP_133576385.1">
    <property type="nucleotide sequence ID" value="NZ_SNYC01000004.1"/>
</dbReference>
<protein>
    <submittedName>
        <fullName evidence="2">Uncharacterized protein</fullName>
    </submittedName>
</protein>
<evidence type="ECO:0000313" key="2">
    <source>
        <dbReference type="EMBL" id="TDQ10376.1"/>
    </source>
</evidence>
<evidence type="ECO:0000313" key="3">
    <source>
        <dbReference type="Proteomes" id="UP000295620"/>
    </source>
</evidence>
<gene>
    <name evidence="2" type="ORF">ATK78_2542</name>
</gene>
<dbReference type="AlphaFoldDB" id="A0A4R6SY19"/>
<reference evidence="2 3" key="1">
    <citation type="submission" date="2019-03" db="EMBL/GenBank/DDBJ databases">
        <title>Genomic Encyclopedia of Archaeal and Bacterial Type Strains, Phase II (KMG-II): from individual species to whole genera.</title>
        <authorList>
            <person name="Goeker M."/>
        </authorList>
    </citation>
    <scope>NUCLEOTIDE SEQUENCE [LARGE SCALE GENOMIC DNA]</scope>
    <source>
        <strain evidence="2 3">DSM 19035</strain>
    </source>
</reference>
<accession>A0A4R6SY19</accession>
<dbReference type="Pfam" id="PF25589">
    <property type="entry name" value="DUF7935"/>
    <property type="match status" value="1"/>
</dbReference>
<organism evidence="2 3">
    <name type="scientific">Pedobacter metabolipauper</name>
    <dbReference type="NCBI Taxonomy" id="425513"/>
    <lineage>
        <taxon>Bacteria</taxon>
        <taxon>Pseudomonadati</taxon>
        <taxon>Bacteroidota</taxon>
        <taxon>Sphingobacteriia</taxon>
        <taxon>Sphingobacteriales</taxon>
        <taxon>Sphingobacteriaceae</taxon>
        <taxon>Pedobacter</taxon>
    </lineage>
</organism>
<sequence>MNLQNFLTEVATTALSGVIILIAGYSLLKNDIQRYFKLRFASVRADENSQLLTLRLQAYERLTVFIERINPANLFLRLHQQGISVYDMQSNILNEIRSEYQHNVAQQLYINATTWKVISSLKDDTLAMVNNAVAGLPENSAGVDLSKKVLQHMAGMTDNPYDLTLNLIKKDIHQLF</sequence>
<keyword evidence="1" id="KW-0812">Transmembrane</keyword>
<dbReference type="OrthoDB" id="1493032at2"/>
<comment type="caution">
    <text evidence="2">The sequence shown here is derived from an EMBL/GenBank/DDBJ whole genome shotgun (WGS) entry which is preliminary data.</text>
</comment>